<evidence type="ECO:0000256" key="1">
    <source>
        <dbReference type="SAM" id="Phobius"/>
    </source>
</evidence>
<dbReference type="AlphaFoldDB" id="A0ABC8JKS9"/>
<feature type="transmembrane region" description="Helical" evidence="1">
    <location>
        <begin position="120"/>
        <end position="140"/>
    </location>
</feature>
<dbReference type="PANTHER" id="PTHR35991">
    <property type="entry name" value="CA-RESPONSIVE PROTEIN"/>
    <property type="match status" value="1"/>
</dbReference>
<keyword evidence="1" id="KW-0812">Transmembrane</keyword>
<evidence type="ECO:0000313" key="3">
    <source>
        <dbReference type="Proteomes" id="UP001642260"/>
    </source>
</evidence>
<reference evidence="2 3" key="1">
    <citation type="submission" date="2022-03" db="EMBL/GenBank/DDBJ databases">
        <authorList>
            <person name="Macdonald S."/>
            <person name="Ahmed S."/>
            <person name="Newling K."/>
        </authorList>
    </citation>
    <scope>NUCLEOTIDE SEQUENCE [LARGE SCALE GENOMIC DNA]</scope>
</reference>
<keyword evidence="1" id="KW-0472">Membrane</keyword>
<protein>
    <submittedName>
        <fullName evidence="2">Uncharacterized protein</fullName>
    </submittedName>
</protein>
<evidence type="ECO:0000313" key="2">
    <source>
        <dbReference type="EMBL" id="CAH8332029.1"/>
    </source>
</evidence>
<keyword evidence="3" id="KW-1185">Reference proteome</keyword>
<dbReference type="PANTHER" id="PTHR35991:SF1">
    <property type="entry name" value="CA-RESPONSIVE PROTEIN"/>
    <property type="match status" value="1"/>
</dbReference>
<dbReference type="EMBL" id="CAKOAT010118487">
    <property type="protein sequence ID" value="CAH8332029.1"/>
    <property type="molecule type" value="Genomic_DNA"/>
</dbReference>
<sequence length="243" mass="27896">MGFTDRVRIDVVRSGKMCCALNQKNEQSPPIIKGFEKNAVTTPKISSTTDRNESATQRKIKQQYDHLVKCNSAKGLTLAQVGEFANCLIETKNELQNKSEIIKRKFSITKDLLFKADRSSFVFVCVCVCMFLLGKNVMFVSQQIYKLEMERKKVEEDALVYNWLQQQLKLSPTYKKVLEISASMELKEKSSTELDNEDDEFSDISFEELLEQEKKDSFWLVTLSLALSNLLVNQNYLLTSLSK</sequence>
<organism evidence="2 3">
    <name type="scientific">Eruca vesicaria subsp. sativa</name>
    <name type="common">Garden rocket</name>
    <name type="synonym">Eruca sativa</name>
    <dbReference type="NCBI Taxonomy" id="29727"/>
    <lineage>
        <taxon>Eukaryota</taxon>
        <taxon>Viridiplantae</taxon>
        <taxon>Streptophyta</taxon>
        <taxon>Embryophyta</taxon>
        <taxon>Tracheophyta</taxon>
        <taxon>Spermatophyta</taxon>
        <taxon>Magnoliopsida</taxon>
        <taxon>eudicotyledons</taxon>
        <taxon>Gunneridae</taxon>
        <taxon>Pentapetalae</taxon>
        <taxon>rosids</taxon>
        <taxon>malvids</taxon>
        <taxon>Brassicales</taxon>
        <taxon>Brassicaceae</taxon>
        <taxon>Brassiceae</taxon>
        <taxon>Eruca</taxon>
    </lineage>
</organism>
<comment type="caution">
    <text evidence="2">The sequence shown here is derived from an EMBL/GenBank/DDBJ whole genome shotgun (WGS) entry which is preliminary data.</text>
</comment>
<keyword evidence="1" id="KW-1133">Transmembrane helix</keyword>
<accession>A0ABC8JKS9</accession>
<dbReference type="Proteomes" id="UP001642260">
    <property type="component" value="Unassembled WGS sequence"/>
</dbReference>
<proteinExistence type="predicted"/>
<name>A0ABC8JKS9_ERUVS</name>
<gene>
    <name evidence="2" type="ORF">ERUC_LOCUS12513</name>
</gene>